<dbReference type="AlphaFoldDB" id="A0A8S1EMZ5"/>
<proteinExistence type="predicted"/>
<keyword evidence="3" id="KW-1185">Reference proteome</keyword>
<name>A0A8S1EMZ5_9PELO</name>
<evidence type="ECO:0000313" key="3">
    <source>
        <dbReference type="Proteomes" id="UP000494206"/>
    </source>
</evidence>
<evidence type="ECO:0000313" key="2">
    <source>
        <dbReference type="EMBL" id="CAB3405213.1"/>
    </source>
</evidence>
<sequence>MFKDFRMGDDEANEQPQSEQVRDILLLPKATSEDVHESAADQIASVVDFIHVKLAEYIEVIQQNCRAVFVVNYVQNGFIAAEFCGEIAKLLNVLKVKSYSALCETLESLKNDEEMKPSVDALNDSIKAWNSFLKEIDDDLDKTIGPCNNSTTEPTDDGVFGLQSKTISYYLRCSPYDCILMVVVRSFNKTEVNDYILELYKRIDQLRKLGCDVFLLTKGPPIGARGGGYVKLIGVPFRKLYDAEEAEKELKAHRKSAEKHASWEPLCRVVEMSLVDENRPASSQGAPDEPVDFISQKGGTVLVAKTGEVLFKHIEDDKNETLPDVEEIVKIVETCKNSRPKSAQPKSSANLAKVESEISVANEKKTDEKKSCCVIC</sequence>
<dbReference type="Pfam" id="PF13911">
    <property type="entry name" value="AhpC-TSA_2"/>
    <property type="match status" value="1"/>
</dbReference>
<feature type="region of interest" description="Disordered" evidence="1">
    <location>
        <begin position="339"/>
        <end position="370"/>
    </location>
</feature>
<organism evidence="2 3">
    <name type="scientific">Caenorhabditis bovis</name>
    <dbReference type="NCBI Taxonomy" id="2654633"/>
    <lineage>
        <taxon>Eukaryota</taxon>
        <taxon>Metazoa</taxon>
        <taxon>Ecdysozoa</taxon>
        <taxon>Nematoda</taxon>
        <taxon>Chromadorea</taxon>
        <taxon>Rhabditida</taxon>
        <taxon>Rhabditina</taxon>
        <taxon>Rhabditomorpha</taxon>
        <taxon>Rhabditoidea</taxon>
        <taxon>Rhabditidae</taxon>
        <taxon>Peloderinae</taxon>
        <taxon>Caenorhabditis</taxon>
    </lineage>
</organism>
<reference evidence="2 3" key="1">
    <citation type="submission" date="2020-04" db="EMBL/GenBank/DDBJ databases">
        <authorList>
            <person name="Laetsch R D."/>
            <person name="Stevens L."/>
            <person name="Kumar S."/>
            <person name="Blaxter L. M."/>
        </authorList>
    </citation>
    <scope>NUCLEOTIDE SEQUENCE [LARGE SCALE GENOMIC DNA]</scope>
</reference>
<dbReference type="Proteomes" id="UP000494206">
    <property type="component" value="Unassembled WGS sequence"/>
</dbReference>
<dbReference type="InterPro" id="IPR032801">
    <property type="entry name" value="PXL2A/B/C"/>
</dbReference>
<accession>A0A8S1EMZ5</accession>
<dbReference type="EMBL" id="CADEPM010000004">
    <property type="protein sequence ID" value="CAB3405213.1"/>
    <property type="molecule type" value="Genomic_DNA"/>
</dbReference>
<comment type="caution">
    <text evidence="2">The sequence shown here is derived from an EMBL/GenBank/DDBJ whole genome shotgun (WGS) entry which is preliminary data.</text>
</comment>
<gene>
    <name evidence="2" type="ORF">CBOVIS_LOCUS7438</name>
</gene>
<feature type="compositionally biased region" description="Polar residues" evidence="1">
    <location>
        <begin position="339"/>
        <end position="350"/>
    </location>
</feature>
<dbReference type="OrthoDB" id="5857164at2759"/>
<protein>
    <submittedName>
        <fullName evidence="2">Uncharacterized protein</fullName>
    </submittedName>
</protein>
<evidence type="ECO:0000256" key="1">
    <source>
        <dbReference type="SAM" id="MobiDB-lite"/>
    </source>
</evidence>